<name>A0A151I9P7_9HYME</name>
<dbReference type="EMBL" id="KQ978271">
    <property type="protein sequence ID" value="KYM95799.1"/>
    <property type="molecule type" value="Genomic_DNA"/>
</dbReference>
<feature type="non-terminal residue" evidence="1">
    <location>
        <position position="1"/>
    </location>
</feature>
<sequence length="414" mass="47214">IKSLQSCSLQVSLENTVQHPPLPPMSTGSIPNSLGLRLEAEPRHFANNGQVKIKCFAEVGSRVYEAERKVMKAYVNNQRLSAGDMHAAARSIHTSILVQLLTAILALVLLTTAAVSRVSLPTIQSVWSREASKDVRARRKEENPEKRIPRETVHSTALRKRRYKKGRASVTGKKLRSQKDAKKRSYIFTYSCIYLNRVCSHDRLSEFQTPYVDQTAKFSIQGIKLSFSNRTMHILATRRSKAEKSHHETKTIRSLRVNNSSTFIKNLSLTRRYPGAQAKNHPKRSNTWEITRTERVLQVIRLQERTYRCNKIEAELSIYYFSIANCKITKQYKQRLTSCRRVDTIVAGNKKKIASTQINVINDLPHYATTDVLRLDEVYGLEPLLFINFPPIDHPSERGTSLESITSRDVGTYS</sequence>
<reference evidence="1 2" key="1">
    <citation type="submission" date="2016-03" db="EMBL/GenBank/DDBJ databases">
        <title>Cyphomyrmex costatus WGS genome.</title>
        <authorList>
            <person name="Nygaard S."/>
            <person name="Hu H."/>
            <person name="Boomsma J."/>
            <person name="Zhang G."/>
        </authorList>
    </citation>
    <scope>NUCLEOTIDE SEQUENCE [LARGE SCALE GENOMIC DNA]</scope>
    <source>
        <strain evidence="1">MS0001</strain>
        <tissue evidence="1">Whole body</tissue>
    </source>
</reference>
<dbReference type="Proteomes" id="UP000078542">
    <property type="component" value="Unassembled WGS sequence"/>
</dbReference>
<accession>A0A151I9P7</accession>
<keyword evidence="2" id="KW-1185">Reference proteome</keyword>
<dbReference type="AlphaFoldDB" id="A0A151I9P7"/>
<evidence type="ECO:0000313" key="2">
    <source>
        <dbReference type="Proteomes" id="UP000078542"/>
    </source>
</evidence>
<organism evidence="1 2">
    <name type="scientific">Cyphomyrmex costatus</name>
    <dbReference type="NCBI Taxonomy" id="456900"/>
    <lineage>
        <taxon>Eukaryota</taxon>
        <taxon>Metazoa</taxon>
        <taxon>Ecdysozoa</taxon>
        <taxon>Arthropoda</taxon>
        <taxon>Hexapoda</taxon>
        <taxon>Insecta</taxon>
        <taxon>Pterygota</taxon>
        <taxon>Neoptera</taxon>
        <taxon>Endopterygota</taxon>
        <taxon>Hymenoptera</taxon>
        <taxon>Apocrita</taxon>
        <taxon>Aculeata</taxon>
        <taxon>Formicoidea</taxon>
        <taxon>Formicidae</taxon>
        <taxon>Myrmicinae</taxon>
        <taxon>Cyphomyrmex</taxon>
    </lineage>
</organism>
<evidence type="ECO:0000313" key="1">
    <source>
        <dbReference type="EMBL" id="KYM95799.1"/>
    </source>
</evidence>
<protein>
    <submittedName>
        <fullName evidence="1">Uncharacterized protein</fullName>
    </submittedName>
</protein>
<proteinExistence type="predicted"/>
<gene>
    <name evidence="1" type="ORF">ALC62_13550</name>
</gene>